<dbReference type="SUPFAM" id="SSF53474">
    <property type="entry name" value="alpha/beta-Hydrolases"/>
    <property type="match status" value="1"/>
</dbReference>
<reference evidence="2" key="1">
    <citation type="submission" date="2023-10" db="EMBL/GenBank/DDBJ databases">
        <authorList>
            <person name="Chen Y."/>
            <person name="Shah S."/>
            <person name="Dougan E. K."/>
            <person name="Thang M."/>
            <person name="Chan C."/>
        </authorList>
    </citation>
    <scope>NUCLEOTIDE SEQUENCE [LARGE SCALE GENOMIC DNA]</scope>
</reference>
<dbReference type="EMBL" id="CAUYUJ010019901">
    <property type="protein sequence ID" value="CAK0894459.1"/>
    <property type="molecule type" value="Genomic_DNA"/>
</dbReference>
<dbReference type="Proteomes" id="UP001189429">
    <property type="component" value="Unassembled WGS sequence"/>
</dbReference>
<dbReference type="Gene3D" id="3.40.50.1820">
    <property type="entry name" value="alpha/beta hydrolase"/>
    <property type="match status" value="1"/>
</dbReference>
<dbReference type="Pfam" id="PF00326">
    <property type="entry name" value="Peptidase_S9"/>
    <property type="match status" value="1"/>
</dbReference>
<protein>
    <recommendedName>
        <fullName evidence="1">Peptidase S9 prolyl oligopeptidase catalytic domain-containing protein</fullName>
    </recommendedName>
</protein>
<gene>
    <name evidence="2" type="ORF">PCOR1329_LOCUS73499</name>
</gene>
<sequence>MAASSRLWWDVPYGPDGTTAPEGSRFLRLHKAPACMPAGEAHGTVCVIHGGFWKNRYGLDDEYGNAGCWSVAPFFLRRGFSAVEVEYRRRDHEGGGWPGTNEDVLAALRKLEELHREPQAGSTAVECGDGAFLAAARALRPGRVVLVGHSAGGCLALWAAHQLVDPGALRVALTLAAAPVADLVLGHELKISDEGDAVERYMGRAPDGEAALAEYARASPAALLPVRSPLVVAFGGQDADVPPAAIEGYAAAAKSQSPDLVAVVQLEDADHFDVVSARSAAWLEHIAPALAGLAEAALGVEAAAALRARYPEEEEEEGRAA</sequence>
<comment type="caution">
    <text evidence="2">The sequence shown here is derived from an EMBL/GenBank/DDBJ whole genome shotgun (WGS) entry which is preliminary data.</text>
</comment>
<evidence type="ECO:0000259" key="1">
    <source>
        <dbReference type="Pfam" id="PF00326"/>
    </source>
</evidence>
<feature type="domain" description="Peptidase S9 prolyl oligopeptidase catalytic" evidence="1">
    <location>
        <begin position="133"/>
        <end position="284"/>
    </location>
</feature>
<evidence type="ECO:0000313" key="2">
    <source>
        <dbReference type="EMBL" id="CAK0894459.1"/>
    </source>
</evidence>
<dbReference type="InterPro" id="IPR029058">
    <property type="entry name" value="AB_hydrolase_fold"/>
</dbReference>
<accession>A0ABN9X8D5</accession>
<name>A0ABN9X8D5_9DINO</name>
<evidence type="ECO:0000313" key="3">
    <source>
        <dbReference type="Proteomes" id="UP001189429"/>
    </source>
</evidence>
<dbReference type="InterPro" id="IPR001375">
    <property type="entry name" value="Peptidase_S9_cat"/>
</dbReference>
<proteinExistence type="predicted"/>
<organism evidence="2 3">
    <name type="scientific">Prorocentrum cordatum</name>
    <dbReference type="NCBI Taxonomy" id="2364126"/>
    <lineage>
        <taxon>Eukaryota</taxon>
        <taxon>Sar</taxon>
        <taxon>Alveolata</taxon>
        <taxon>Dinophyceae</taxon>
        <taxon>Prorocentrales</taxon>
        <taxon>Prorocentraceae</taxon>
        <taxon>Prorocentrum</taxon>
    </lineage>
</organism>
<keyword evidence="3" id="KW-1185">Reference proteome</keyword>